<proteinExistence type="predicted"/>
<protein>
    <submittedName>
        <fullName evidence="3">Uncharacterized protein</fullName>
    </submittedName>
</protein>
<sequence>MQTNQNQNRVVAELSEARRSLVILQQKKVVLDRRKHELERLRATAKSVTESKGASEAQLALAAKKREEQKVTEEKRILRQEEEEVIAAERKLEQAKMSEAKTSAILRESNQKAQNTETSAKAIRDERLKLEQNIRDRERTLEQLESDKRSTPHGDEARLQSVVREIERVHNEVETDKAKLANFKLESDKLTAEVEELHRKDIETEREMHDLQRRIDQMTSDLGKKQAERMQIKQSQISKEETVREKENNLTLLKVELQKDERAHAQLLIEREAESKSVEQKKAHYAEVIKATEEMRKELERKRTEAGQLAIKEGAIGRANTTEIRETKERDAELVKQIQTLELSLKKNKNDVRFHKTALQEAENRLVLRDRELEERKKSLDQGQKHIQDYERQIALLESESNTHAAEINRLEAKISTLSRTVH</sequence>
<evidence type="ECO:0000313" key="4">
    <source>
        <dbReference type="Proteomes" id="UP000230833"/>
    </source>
</evidence>
<organism evidence="3 4">
    <name type="scientific">Candidatus Vogelbacteria bacterium CG10_big_fil_rev_8_21_14_0_10_45_14</name>
    <dbReference type="NCBI Taxonomy" id="1975042"/>
    <lineage>
        <taxon>Bacteria</taxon>
        <taxon>Candidatus Vogeliibacteriota</taxon>
    </lineage>
</organism>
<accession>A0A2H0RL24</accession>
<evidence type="ECO:0000256" key="1">
    <source>
        <dbReference type="SAM" id="Coils"/>
    </source>
</evidence>
<gene>
    <name evidence="3" type="ORF">COV07_00015</name>
</gene>
<feature type="coiled-coil region" evidence="1">
    <location>
        <begin position="345"/>
        <end position="414"/>
    </location>
</feature>
<name>A0A2H0RL24_9BACT</name>
<dbReference type="AlphaFoldDB" id="A0A2H0RL24"/>
<feature type="region of interest" description="Disordered" evidence="2">
    <location>
        <begin position="138"/>
        <end position="157"/>
    </location>
</feature>
<dbReference type="EMBL" id="PCYL01000001">
    <property type="protein sequence ID" value="PIR47239.1"/>
    <property type="molecule type" value="Genomic_DNA"/>
</dbReference>
<evidence type="ECO:0000256" key="2">
    <source>
        <dbReference type="SAM" id="MobiDB-lite"/>
    </source>
</evidence>
<dbReference type="Proteomes" id="UP000230833">
    <property type="component" value="Unassembled WGS sequence"/>
</dbReference>
<reference evidence="3 4" key="1">
    <citation type="submission" date="2017-09" db="EMBL/GenBank/DDBJ databases">
        <title>Depth-based differentiation of microbial function through sediment-hosted aquifers and enrichment of novel symbionts in the deep terrestrial subsurface.</title>
        <authorList>
            <person name="Probst A.J."/>
            <person name="Ladd B."/>
            <person name="Jarett J.K."/>
            <person name="Geller-Mcgrath D.E."/>
            <person name="Sieber C.M."/>
            <person name="Emerson J.B."/>
            <person name="Anantharaman K."/>
            <person name="Thomas B.C."/>
            <person name="Malmstrom R."/>
            <person name="Stieglmeier M."/>
            <person name="Klingl A."/>
            <person name="Woyke T."/>
            <person name="Ryan C.M."/>
            <person name="Banfield J.F."/>
        </authorList>
    </citation>
    <scope>NUCLEOTIDE SEQUENCE [LARGE SCALE GENOMIC DNA]</scope>
    <source>
        <strain evidence="3">CG10_big_fil_rev_8_21_14_0_10_45_14</strain>
    </source>
</reference>
<evidence type="ECO:0000313" key="3">
    <source>
        <dbReference type="EMBL" id="PIR47239.1"/>
    </source>
</evidence>
<keyword evidence="1" id="KW-0175">Coiled coil</keyword>
<comment type="caution">
    <text evidence="3">The sequence shown here is derived from an EMBL/GenBank/DDBJ whole genome shotgun (WGS) entry which is preliminary data.</text>
</comment>
<feature type="coiled-coil region" evidence="1">
    <location>
        <begin position="180"/>
        <end position="309"/>
    </location>
</feature>